<protein>
    <submittedName>
        <fullName evidence="2">DUF3006 domain-containing protein</fullName>
    </submittedName>
</protein>
<feature type="region of interest" description="Disordered" evidence="1">
    <location>
        <begin position="63"/>
        <end position="90"/>
    </location>
</feature>
<evidence type="ECO:0000313" key="2">
    <source>
        <dbReference type="EMBL" id="MCL7749369.1"/>
    </source>
</evidence>
<comment type="caution">
    <text evidence="2">The sequence shown here is derived from an EMBL/GenBank/DDBJ whole genome shotgun (WGS) entry which is preliminary data.</text>
</comment>
<sequence length="90" mass="10199">MVKGVLDRIVDGQKAVILVESIGEEFIIDLAQLPKASNEGTWFTINLDGSTVQDIKIDHEQTAKSKQSIAKKMQQLRATKTNSRFKRRER</sequence>
<dbReference type="Pfam" id="PF11213">
    <property type="entry name" value="DUF3006"/>
    <property type="match status" value="1"/>
</dbReference>
<dbReference type="Proteomes" id="UP001139150">
    <property type="component" value="Unassembled WGS sequence"/>
</dbReference>
<dbReference type="EMBL" id="JAKRYL010000028">
    <property type="protein sequence ID" value="MCL7749369.1"/>
    <property type="molecule type" value="Genomic_DNA"/>
</dbReference>
<dbReference type="AlphaFoldDB" id="A0A9X2CX30"/>
<evidence type="ECO:0000256" key="1">
    <source>
        <dbReference type="SAM" id="MobiDB-lite"/>
    </source>
</evidence>
<organism evidence="2 3">
    <name type="scientific">Halalkalibacter alkaliphilus</name>
    <dbReference type="NCBI Taxonomy" id="2917993"/>
    <lineage>
        <taxon>Bacteria</taxon>
        <taxon>Bacillati</taxon>
        <taxon>Bacillota</taxon>
        <taxon>Bacilli</taxon>
        <taxon>Bacillales</taxon>
        <taxon>Bacillaceae</taxon>
        <taxon>Halalkalibacter</taxon>
    </lineage>
</organism>
<gene>
    <name evidence="2" type="ORF">MF646_19815</name>
</gene>
<accession>A0A9X2CX30</accession>
<dbReference type="RefSeq" id="WP_250098230.1">
    <property type="nucleotide sequence ID" value="NZ_JAKRYL010000028.1"/>
</dbReference>
<keyword evidence="3" id="KW-1185">Reference proteome</keyword>
<evidence type="ECO:0000313" key="3">
    <source>
        <dbReference type="Proteomes" id="UP001139150"/>
    </source>
</evidence>
<reference evidence="2" key="1">
    <citation type="submission" date="2022-02" db="EMBL/GenBank/DDBJ databases">
        <title>Halalkalibacter sp. nov. isolated from Lonar Lake, India.</title>
        <authorList>
            <person name="Joshi A."/>
            <person name="Thite S."/>
            <person name="Lodha T."/>
        </authorList>
    </citation>
    <scope>NUCLEOTIDE SEQUENCE</scope>
    <source>
        <strain evidence="2">MEB205</strain>
    </source>
</reference>
<dbReference type="InterPro" id="IPR021377">
    <property type="entry name" value="DUF3006"/>
</dbReference>
<proteinExistence type="predicted"/>
<name>A0A9X2CX30_9BACI</name>